<dbReference type="KEGG" id="hac:Hac_0857"/>
<dbReference type="STRING" id="382638.Hac_0857"/>
<protein>
    <submittedName>
        <fullName evidence="1">Uncharacterized protein</fullName>
    </submittedName>
</protein>
<keyword evidence="2" id="KW-1185">Reference proteome</keyword>
<accession>Q17XI7</accession>
<dbReference type="GeneID" id="91961776"/>
<dbReference type="Proteomes" id="UP000000775">
    <property type="component" value="Chromosome"/>
</dbReference>
<organism evidence="1 2">
    <name type="scientific">Helicobacter acinonychis (strain Sheeba)</name>
    <dbReference type="NCBI Taxonomy" id="382638"/>
    <lineage>
        <taxon>Bacteria</taxon>
        <taxon>Pseudomonadati</taxon>
        <taxon>Campylobacterota</taxon>
        <taxon>Epsilonproteobacteria</taxon>
        <taxon>Campylobacterales</taxon>
        <taxon>Helicobacteraceae</taxon>
        <taxon>Helicobacter</taxon>
    </lineage>
</organism>
<gene>
    <name evidence="1" type="ordered locus">Hac_0857</name>
</gene>
<evidence type="ECO:0000313" key="1">
    <source>
        <dbReference type="EMBL" id="CAJ99639.1"/>
    </source>
</evidence>
<sequence>MENWNECFMLVISSEKNKELFSSKLDSGLLSIFFNKDSSYSISPNLKNYLKGKWVS</sequence>
<dbReference type="HOGENOM" id="CLU_3008023_0_0_7"/>
<dbReference type="AlphaFoldDB" id="Q17XI7"/>
<proteinExistence type="predicted"/>
<reference evidence="1 2" key="1">
    <citation type="journal article" date="2006" name="PLoS Genet.">
        <title>Who ate whom? Adaptive Helicobacter genomic changes that accompanied a host jump from early humans to large felines.</title>
        <authorList>
            <person name="Eppinger M."/>
            <person name="Baar C."/>
            <person name="Linz B."/>
            <person name="Raddatz G."/>
            <person name="Lanz C."/>
            <person name="Keller H."/>
            <person name="Morelli G."/>
            <person name="Gressmann H."/>
            <person name="Achtman M."/>
            <person name="Schuster S.C."/>
        </authorList>
    </citation>
    <scope>NUCLEOTIDE SEQUENCE [LARGE SCALE GENOMIC DNA]</scope>
    <source>
        <strain evidence="1 2">Sheeba</strain>
    </source>
</reference>
<name>Q17XI7_HELAH</name>
<dbReference type="RefSeq" id="WP_011577752.1">
    <property type="nucleotide sequence ID" value="NC_008229.1"/>
</dbReference>
<evidence type="ECO:0000313" key="2">
    <source>
        <dbReference type="Proteomes" id="UP000000775"/>
    </source>
</evidence>
<dbReference type="EMBL" id="AM260522">
    <property type="protein sequence ID" value="CAJ99639.1"/>
    <property type="molecule type" value="Genomic_DNA"/>
</dbReference>